<feature type="transmembrane region" description="Helical" evidence="6">
    <location>
        <begin position="180"/>
        <end position="202"/>
    </location>
</feature>
<gene>
    <name evidence="9" type="ORF">F9U64_01855</name>
</gene>
<keyword evidence="6" id="KW-0812">Transmembrane</keyword>
<organism evidence="9 10">
    <name type="scientific">Gracilibacillus oryzae</name>
    <dbReference type="NCBI Taxonomy" id="1672701"/>
    <lineage>
        <taxon>Bacteria</taxon>
        <taxon>Bacillati</taxon>
        <taxon>Bacillota</taxon>
        <taxon>Bacilli</taxon>
        <taxon>Bacillales</taxon>
        <taxon>Bacillaceae</taxon>
        <taxon>Gracilibacillus</taxon>
    </lineage>
</organism>
<dbReference type="GO" id="GO:0005507">
    <property type="term" value="F:copper ion binding"/>
    <property type="evidence" value="ECO:0007669"/>
    <property type="project" value="InterPro"/>
</dbReference>
<dbReference type="InterPro" id="IPR007348">
    <property type="entry name" value="CopC_dom"/>
</dbReference>
<evidence type="ECO:0000256" key="3">
    <source>
        <dbReference type="ARBA" id="ARBA00022729"/>
    </source>
</evidence>
<evidence type="ECO:0000256" key="4">
    <source>
        <dbReference type="ARBA" id="ARBA00023008"/>
    </source>
</evidence>
<feature type="chain" id="PRO_5028837322" description="CopC domain-containing protein" evidence="7">
    <location>
        <begin position="28"/>
        <end position="207"/>
    </location>
</feature>
<evidence type="ECO:0000256" key="5">
    <source>
        <dbReference type="SAM" id="MobiDB-lite"/>
    </source>
</evidence>
<dbReference type="Pfam" id="PF04234">
    <property type="entry name" value="CopC"/>
    <property type="match status" value="1"/>
</dbReference>
<dbReference type="InterPro" id="IPR014755">
    <property type="entry name" value="Cu-Rt/internalin_Ig-like"/>
</dbReference>
<feature type="region of interest" description="Disordered" evidence="5">
    <location>
        <begin position="120"/>
        <end position="176"/>
    </location>
</feature>
<dbReference type="GO" id="GO:0046688">
    <property type="term" value="P:response to copper ion"/>
    <property type="evidence" value="ECO:0007669"/>
    <property type="project" value="InterPro"/>
</dbReference>
<feature type="domain" description="CopC" evidence="8">
    <location>
        <begin position="28"/>
        <end position="120"/>
    </location>
</feature>
<feature type="compositionally biased region" description="Polar residues" evidence="5">
    <location>
        <begin position="155"/>
        <end position="171"/>
    </location>
</feature>
<dbReference type="EMBL" id="WEID01000006">
    <property type="protein sequence ID" value="KAB8139159.1"/>
    <property type="molecule type" value="Genomic_DNA"/>
</dbReference>
<feature type="signal peptide" evidence="7">
    <location>
        <begin position="1"/>
        <end position="27"/>
    </location>
</feature>
<dbReference type="PANTHER" id="PTHR34820:SF4">
    <property type="entry name" value="INNER MEMBRANE PROTEIN YEBZ"/>
    <property type="match status" value="1"/>
</dbReference>
<dbReference type="PANTHER" id="PTHR34820">
    <property type="entry name" value="INNER MEMBRANE PROTEIN YEBZ"/>
    <property type="match status" value="1"/>
</dbReference>
<keyword evidence="2" id="KW-0479">Metal-binding</keyword>
<keyword evidence="10" id="KW-1185">Reference proteome</keyword>
<evidence type="ECO:0000313" key="9">
    <source>
        <dbReference type="EMBL" id="KAB8139159.1"/>
    </source>
</evidence>
<keyword evidence="6" id="KW-1133">Transmembrane helix</keyword>
<dbReference type="Proteomes" id="UP000480246">
    <property type="component" value="Unassembled WGS sequence"/>
</dbReference>
<evidence type="ECO:0000256" key="6">
    <source>
        <dbReference type="SAM" id="Phobius"/>
    </source>
</evidence>
<evidence type="ECO:0000256" key="1">
    <source>
        <dbReference type="ARBA" id="ARBA00004196"/>
    </source>
</evidence>
<evidence type="ECO:0000259" key="8">
    <source>
        <dbReference type="Pfam" id="PF04234"/>
    </source>
</evidence>
<sequence length="207" mass="23219">MLKIRISHLLLISLLLFSLFPINEANAHSVLVEATPKDGEQLMETINSIELTFSTKVENGSTLYLVNDKDEEIEPTSVELTNDILEAKFKDPLKPGSYQVNWKIVGADGHLIENQYSFSIAEPEKKEPEDNTTQTEDDQNSATNKNKQNDDETETGQSNQDGEQQKSSNEQTKNDSEQSFLGNGIIIFLIIAGLVLVGWMLFSKRQK</sequence>
<keyword evidence="6" id="KW-0472">Membrane</keyword>
<dbReference type="SUPFAM" id="SSF81296">
    <property type="entry name" value="E set domains"/>
    <property type="match status" value="1"/>
</dbReference>
<proteinExistence type="predicted"/>
<dbReference type="GO" id="GO:0006825">
    <property type="term" value="P:copper ion transport"/>
    <property type="evidence" value="ECO:0007669"/>
    <property type="project" value="InterPro"/>
</dbReference>
<protein>
    <recommendedName>
        <fullName evidence="8">CopC domain-containing protein</fullName>
    </recommendedName>
</protein>
<accession>A0A7C8GWM9</accession>
<name>A0A7C8GWM9_9BACI</name>
<dbReference type="AlphaFoldDB" id="A0A7C8GWM9"/>
<evidence type="ECO:0000256" key="2">
    <source>
        <dbReference type="ARBA" id="ARBA00022723"/>
    </source>
</evidence>
<reference evidence="9 10" key="1">
    <citation type="submission" date="2019-10" db="EMBL/GenBank/DDBJ databases">
        <title>Gracilibacillus sp. nov. isolated from rice seeds.</title>
        <authorList>
            <person name="He S."/>
        </authorList>
    </citation>
    <scope>NUCLEOTIDE SEQUENCE [LARGE SCALE GENOMIC DNA]</scope>
    <source>
        <strain evidence="9 10">TD8</strain>
    </source>
</reference>
<dbReference type="RefSeq" id="WP_153401094.1">
    <property type="nucleotide sequence ID" value="NZ_ML762424.1"/>
</dbReference>
<dbReference type="InterPro" id="IPR014756">
    <property type="entry name" value="Ig_E-set"/>
</dbReference>
<evidence type="ECO:0000256" key="7">
    <source>
        <dbReference type="SAM" id="SignalP"/>
    </source>
</evidence>
<dbReference type="GO" id="GO:0030313">
    <property type="term" value="C:cell envelope"/>
    <property type="evidence" value="ECO:0007669"/>
    <property type="project" value="UniProtKB-SubCell"/>
</dbReference>
<dbReference type="InterPro" id="IPR032694">
    <property type="entry name" value="CopC/D"/>
</dbReference>
<dbReference type="GO" id="GO:0042597">
    <property type="term" value="C:periplasmic space"/>
    <property type="evidence" value="ECO:0007669"/>
    <property type="project" value="InterPro"/>
</dbReference>
<keyword evidence="3 7" id="KW-0732">Signal</keyword>
<comment type="subcellular location">
    <subcellularLocation>
        <location evidence="1">Cell envelope</location>
    </subcellularLocation>
</comment>
<evidence type="ECO:0000313" key="10">
    <source>
        <dbReference type="Proteomes" id="UP000480246"/>
    </source>
</evidence>
<comment type="caution">
    <text evidence="9">The sequence shown here is derived from an EMBL/GenBank/DDBJ whole genome shotgun (WGS) entry which is preliminary data.</text>
</comment>
<keyword evidence="4" id="KW-0186">Copper</keyword>
<dbReference type="OrthoDB" id="2353937at2"/>
<dbReference type="Gene3D" id="2.60.40.1220">
    <property type="match status" value="1"/>
</dbReference>
<dbReference type="GO" id="GO:0005886">
    <property type="term" value="C:plasma membrane"/>
    <property type="evidence" value="ECO:0007669"/>
    <property type="project" value="TreeGrafter"/>
</dbReference>